<comment type="caution">
    <text evidence="3">The sequence shown here is derived from an EMBL/GenBank/DDBJ whole genome shotgun (WGS) entry which is preliminary data.</text>
</comment>
<dbReference type="PANTHER" id="PTHR33393:SF11">
    <property type="entry name" value="POLYGLUTAMINE SYNTHESIS ACCESSORY PROTEIN RV0574C-RELATED"/>
    <property type="match status" value="1"/>
</dbReference>
<dbReference type="Pfam" id="PF09587">
    <property type="entry name" value="PGA_cap"/>
    <property type="match status" value="1"/>
</dbReference>
<evidence type="ECO:0000313" key="4">
    <source>
        <dbReference type="Proteomes" id="UP000050417"/>
    </source>
</evidence>
<gene>
    <name evidence="3" type="ORF">ADN00_09310</name>
</gene>
<dbReference type="SUPFAM" id="SSF56300">
    <property type="entry name" value="Metallo-dependent phosphatases"/>
    <property type="match status" value="1"/>
</dbReference>
<dbReference type="RefSeq" id="WP_075062718.1">
    <property type="nucleotide sequence ID" value="NZ_LGCL01000023.1"/>
</dbReference>
<organism evidence="3 4">
    <name type="scientific">Ornatilinea apprima</name>
    <dbReference type="NCBI Taxonomy" id="1134406"/>
    <lineage>
        <taxon>Bacteria</taxon>
        <taxon>Bacillati</taxon>
        <taxon>Chloroflexota</taxon>
        <taxon>Anaerolineae</taxon>
        <taxon>Anaerolineales</taxon>
        <taxon>Anaerolineaceae</taxon>
        <taxon>Ornatilinea</taxon>
    </lineage>
</organism>
<feature type="domain" description="Capsule synthesis protein CapA" evidence="2">
    <location>
        <begin position="3"/>
        <end position="232"/>
    </location>
</feature>
<dbReference type="InterPro" id="IPR029052">
    <property type="entry name" value="Metallo-depent_PP-like"/>
</dbReference>
<dbReference type="Gene3D" id="3.60.21.10">
    <property type="match status" value="1"/>
</dbReference>
<dbReference type="AlphaFoldDB" id="A0A0P6Y6V5"/>
<dbReference type="STRING" id="1134406.ADN00_09310"/>
<proteinExistence type="inferred from homology"/>
<dbReference type="OrthoDB" id="9810906at2"/>
<evidence type="ECO:0000313" key="3">
    <source>
        <dbReference type="EMBL" id="KPL77315.1"/>
    </source>
</evidence>
<evidence type="ECO:0000259" key="2">
    <source>
        <dbReference type="SMART" id="SM00854"/>
    </source>
</evidence>
<name>A0A0P6Y6V5_9CHLR</name>
<protein>
    <recommendedName>
        <fullName evidence="2">Capsule synthesis protein CapA domain-containing protein</fullName>
    </recommendedName>
</protein>
<dbReference type="Proteomes" id="UP000050417">
    <property type="component" value="Unassembled WGS sequence"/>
</dbReference>
<dbReference type="CDD" id="cd07381">
    <property type="entry name" value="MPP_CapA"/>
    <property type="match status" value="1"/>
</dbReference>
<dbReference type="PATRIC" id="fig|1134406.4.peg.4095"/>
<dbReference type="PANTHER" id="PTHR33393">
    <property type="entry name" value="POLYGLUTAMINE SYNTHESIS ACCESSORY PROTEIN RV0574C-RELATED"/>
    <property type="match status" value="1"/>
</dbReference>
<comment type="similarity">
    <text evidence="1">Belongs to the CapA family.</text>
</comment>
<dbReference type="SMART" id="SM00854">
    <property type="entry name" value="PGA_cap"/>
    <property type="match status" value="1"/>
</dbReference>
<dbReference type="EMBL" id="LGCL01000023">
    <property type="protein sequence ID" value="KPL77315.1"/>
    <property type="molecule type" value="Genomic_DNA"/>
</dbReference>
<evidence type="ECO:0000256" key="1">
    <source>
        <dbReference type="ARBA" id="ARBA00005662"/>
    </source>
</evidence>
<dbReference type="InterPro" id="IPR019079">
    <property type="entry name" value="Capsule_synth_CapA"/>
</dbReference>
<reference evidence="3 4" key="1">
    <citation type="submission" date="2015-07" db="EMBL/GenBank/DDBJ databases">
        <title>Genome sequence of Ornatilinea apprima DSM 23815.</title>
        <authorList>
            <person name="Hemp J."/>
            <person name="Ward L.M."/>
            <person name="Pace L.A."/>
            <person name="Fischer W.W."/>
        </authorList>
    </citation>
    <scope>NUCLEOTIDE SEQUENCE [LARGE SCALE GENOMIC DNA]</scope>
    <source>
        <strain evidence="3 4">P3M-1</strain>
    </source>
</reference>
<accession>A0A0P6Y6V5</accession>
<dbReference type="InterPro" id="IPR052169">
    <property type="entry name" value="CW_Biosynth-Accessory"/>
</dbReference>
<keyword evidence="4" id="KW-1185">Reference proteome</keyword>
<sequence>MIKVLVAGDFCPLQDRNLLENWILDQQIFQDHDIRILNLEGPLTDNHNPILKIGPNLRIDPCWASVIAASGFNVVTLANNHILDMGEKGLIETIHHCDQSGIGHVGAGKNISDARKPLIMDMNGARIGFLAFTENEFSIASEACAGAAPIDPVANYYSIKEIREKLDYLILICHGGNELFKFPRPGMISLSRYYSDIGADAIIWHHSHVPCGYEIYNGTHIFYGTGNFYFPHKKHTFSDWYTGYLVSLELQKNKISSRIIPYKFDLQKISFLAGTELSNFTSDLEHLCDELLDTHKLQRRWKDHCYEKRKYYISTLIANSRCEKLLFRLDVLKEKYYAKKLRFLRNLIECESHRELLLELLR</sequence>